<feature type="compositionally biased region" description="Basic and acidic residues" evidence="2">
    <location>
        <begin position="1337"/>
        <end position="1362"/>
    </location>
</feature>
<feature type="compositionally biased region" description="Polar residues" evidence="2">
    <location>
        <begin position="1234"/>
        <end position="1245"/>
    </location>
</feature>
<feature type="compositionally biased region" description="Low complexity" evidence="2">
    <location>
        <begin position="1851"/>
        <end position="1862"/>
    </location>
</feature>
<feature type="region of interest" description="Disordered" evidence="2">
    <location>
        <begin position="1295"/>
        <end position="1321"/>
    </location>
</feature>
<feature type="region of interest" description="Disordered" evidence="2">
    <location>
        <begin position="1902"/>
        <end position="1955"/>
    </location>
</feature>
<feature type="compositionally biased region" description="Polar residues" evidence="2">
    <location>
        <begin position="1977"/>
        <end position="1995"/>
    </location>
</feature>
<feature type="region of interest" description="Disordered" evidence="2">
    <location>
        <begin position="1387"/>
        <end position="1419"/>
    </location>
</feature>
<feature type="region of interest" description="Disordered" evidence="2">
    <location>
        <begin position="2019"/>
        <end position="2196"/>
    </location>
</feature>
<comment type="similarity">
    <text evidence="1">Belongs to the SPATA31 family.</text>
</comment>
<gene>
    <name evidence="5" type="ORF">NXF25_007498</name>
</gene>
<sequence length="2253" mass="252501">MAPLPPSCILLPLDGCFALCSTLTLALLLFLSKRSPRRLLAWDKALPRARKGNLPLTTELGATRGLPSWTQLDHDQESRGQLHEAVLDQEEVGSSSSRKTVFVAIDLPFVSETVLEKLEQHLVVKRMQNAIGLPVILLRSLKAFLPFAPSPIIRWSLKREVVVVTRPQVLPFKSVATRRRLEQHVKKRAHLKHWRLPRKIQEVLRHMKTDVHPTVPGEEGSGGEKSPSSIRPPHLTSTSRDATLDYPLHSKPRFRVHIAKKLFQIAHETFPKRVEESQKISASEEKKIVLPKLIKLHWRSPQARGGPSLGLRRKADSVEMNIKRKHLQHLWLLPTVYSQSLSKMAPMTSNLPATPSQVFHPSEFSHAATPFLPTSQRQLLDSHVLRKKVQHQWGQPKLVQQSLRQFLSAAPPAAPVSPAIPKGPQADIIVAPRNTLPFVPLEINRKLDDHIKRTIIERQWGVPQRVMKSLQMFMPMPPSMAKIAREREKEKVAKRSPSVKDPGPCKLSQVLQKHVAQKALEIHLGEAGPFSTLRQTDALWDREDALPRLISPGSRTLQLRSKELLFMELTALEHVELSVRHKDLAHKWGLPTLYQKSLSHLFTGAQFQVPPSPLSRRALGLEFSPSDIAFISQGTQEDLEWHVRRKRMQHMWGLASLVQKSLKLFLPPAPHWHAAGHTEVTTLPAEIPFLGDGSIHELERDVRKRLVLQRWLLPRRLLEPVKMLGSQLAVVSGPSREMKKPRRATVSSLRQPEVFHLPPRGKALKEMETHLEKKHMEILLGVKPTVARFSWQHATFTPRQPLPKLILPGHSFLQPRCRFLPFERPEDVAQIEQTLKHKWLMSLWGLSIQYVEALGGMMPKPPRQPLQTRLADRLVFSEVKVLFLQENIRGAFEGHIRWKRLQHEWGLPDMIQRSLRGFMEGAPSQLSPQNVTEVQVLHKELTFLPQDSSQFLELHIHRRKHQHQWGLPKRVLEAMKGLGVESIAGPQSQEMQVVDQSQVGLEPSETGVTNGEKASQPPSTGDRSPPETLFFRGEAEKKIHLLFLKKCVEVHMGVFPGVAMQSWQRLPPSRAPLPKPASSGSWTPQPRRSFLPFVRTEDAGRLELAILHHRLTSLWSLGRVYVGGIAALQPRMSSSHRRPREEELSKEQTLSLQAEVREALELHVKKKRLEHGWGFPRLIQKSLQGFMERAPVQPSLQKMDSYAHILYQAPAFLPSSTYTQLESHIQRSERDPRSTTQQPGATSAINGKGPNQRPSQAEAKDLLECHVLHKKICHEWGLPRIVQKSLSAFCPPLPKPQIDQGSVGESLETVEEDGASNGKNIFQEDEMKLLAESQQVTKEEVSKTPQDSKRDSVSTKATETEKLTLASEMLEPSEEIISTAIPIMEATEGESSQEMQPEEGKARISSPKGRSSSCDKPELTVPYVLLQQGTPKQDLLTCSEPEDYGSSSSLPPQSSYDKYNASRRDSQTSDSSEVSSLEGNAESMPSSSIEQLLWDKESFSRQLEHSMQGMVRHSASPSGLRQSGRQPVTYAPYECGTTVCERDVGQKWEEREEAFPMARDAETRSMASLEDNEIQKTHQAGGMVQGHLPEQENLLKPSEVATNPLFRSHIVQRALGSFILPACVISSYSTCEDVEVELIRQAGRKHRQRLSAQLLEEKPVLEKERESPPEQGQGVGGGRPLRSATLHTGEPKDLAHRDFREPPPPPPSPNLSTIALDQQDREGSQITGEASVEGSELSKLLSKKFSAVSSLEAGSELPAPPSDWLQSETGAESEYEDGSSLVITPHQQSMQQNPMSSEDQSQFSTEDEWDRVGDWATEDMNSEGLTMEEENSHLDPQERPTEGSSLKAEASSRSQARSASSSSRKDKTKGFSIIGSVLERKLSLKQGMNFWQRSQGSWLTTWKEKKRHGVPSEAEEGRAGFSGDLEHTLEGDAAERWMDPHHARPSKGETFRQGETHVPQTQTFLMARPGFHHRGDTSTGSFSTHCQASRSSSEDYIQERNWGPEGALAWDRTGHKTSALASVARKRRNAKTQSLERAAERGAGGRTWGPSRRKMRVVKRDLDTSGREESSSSSREERPSNGGSGSEGQPAALAQGAAKTREGGPCRRREESPMPERTIHQPLPQAEQEDKARQPTAWKSPQNSEGSPERDLLRLSPRECQPAGREGSPLEDSLGGCGVSEATAPPGRPTAPLPHGEQFRNLKERILLRRKELWSSPEKRTLPQMSPPGPAFGLILPLDREAGWLHFAQHGSR</sequence>
<name>A0AAW1C2F9_CROAD</name>
<protein>
    <recommendedName>
        <fullName evidence="4">SPATA31 domain-containing protein</fullName>
    </recommendedName>
</protein>
<evidence type="ECO:0000256" key="1">
    <source>
        <dbReference type="ARBA" id="ARBA00035009"/>
    </source>
</evidence>
<feature type="compositionally biased region" description="Basic and acidic residues" evidence="2">
    <location>
        <begin position="1924"/>
        <end position="1955"/>
    </location>
</feature>
<keyword evidence="6" id="KW-1185">Reference proteome</keyword>
<proteinExistence type="inferred from homology"/>
<evidence type="ECO:0000259" key="4">
    <source>
        <dbReference type="Pfam" id="PF14650"/>
    </source>
</evidence>
<keyword evidence="3" id="KW-0812">Transmembrane</keyword>
<evidence type="ECO:0000256" key="2">
    <source>
        <dbReference type="SAM" id="MobiDB-lite"/>
    </source>
</evidence>
<feature type="domain" description="SPATA31" evidence="4">
    <location>
        <begin position="610"/>
        <end position="728"/>
    </location>
</feature>
<evidence type="ECO:0000313" key="5">
    <source>
        <dbReference type="EMBL" id="KAK9408724.1"/>
    </source>
</evidence>
<organism evidence="5 6">
    <name type="scientific">Crotalus adamanteus</name>
    <name type="common">Eastern diamondback rattlesnake</name>
    <dbReference type="NCBI Taxonomy" id="8729"/>
    <lineage>
        <taxon>Eukaryota</taxon>
        <taxon>Metazoa</taxon>
        <taxon>Chordata</taxon>
        <taxon>Craniata</taxon>
        <taxon>Vertebrata</taxon>
        <taxon>Euteleostomi</taxon>
        <taxon>Lepidosauria</taxon>
        <taxon>Squamata</taxon>
        <taxon>Bifurcata</taxon>
        <taxon>Unidentata</taxon>
        <taxon>Episquamata</taxon>
        <taxon>Toxicofera</taxon>
        <taxon>Serpentes</taxon>
        <taxon>Colubroidea</taxon>
        <taxon>Viperidae</taxon>
        <taxon>Crotalinae</taxon>
        <taxon>Crotalus</taxon>
    </lineage>
</organism>
<feature type="region of interest" description="Disordered" evidence="2">
    <location>
        <begin position="1435"/>
        <end position="1488"/>
    </location>
</feature>
<dbReference type="PANTHER" id="PTHR21859:SF12">
    <property type="entry name" value="SPERMATOGENESIS-ASSOCIATED PROTEIN 31D1"/>
    <property type="match status" value="1"/>
</dbReference>
<feature type="region of interest" description="Disordered" evidence="2">
    <location>
        <begin position="983"/>
        <end position="1028"/>
    </location>
</feature>
<feature type="compositionally biased region" description="Polar residues" evidence="2">
    <location>
        <begin position="2137"/>
        <end position="2146"/>
    </location>
</feature>
<feature type="compositionally biased region" description="Basic and acidic residues" evidence="2">
    <location>
        <begin position="1224"/>
        <end position="1233"/>
    </location>
</feature>
<feature type="compositionally biased region" description="Basic and acidic residues" evidence="2">
    <location>
        <begin position="2058"/>
        <end position="2079"/>
    </location>
</feature>
<feature type="region of interest" description="Disordered" evidence="2">
    <location>
        <begin position="1334"/>
        <end position="1375"/>
    </location>
</feature>
<feature type="compositionally biased region" description="Low complexity" evidence="2">
    <location>
        <begin position="1731"/>
        <end position="1751"/>
    </location>
</feature>
<feature type="compositionally biased region" description="Basic and acidic residues" evidence="2">
    <location>
        <begin position="1655"/>
        <end position="1668"/>
    </location>
</feature>
<feature type="compositionally biased region" description="Basic and acidic residues" evidence="2">
    <location>
        <begin position="1689"/>
        <end position="1701"/>
    </location>
</feature>
<feature type="compositionally biased region" description="Basic and acidic residues" evidence="2">
    <location>
        <begin position="2099"/>
        <end position="2119"/>
    </location>
</feature>
<dbReference type="PANTHER" id="PTHR21859">
    <property type="entry name" value="ACROSOME-SPECIFIC PROTEIN"/>
    <property type="match status" value="1"/>
</dbReference>
<evidence type="ECO:0000256" key="3">
    <source>
        <dbReference type="SAM" id="Phobius"/>
    </source>
</evidence>
<feature type="transmembrane region" description="Helical" evidence="3">
    <location>
        <begin position="12"/>
        <end position="31"/>
    </location>
</feature>
<comment type="caution">
    <text evidence="5">The sequence shown here is derived from an EMBL/GenBank/DDBJ whole genome shotgun (WGS) entry which is preliminary data.</text>
</comment>
<feature type="compositionally biased region" description="Polar residues" evidence="2">
    <location>
        <begin position="1006"/>
        <end position="1022"/>
    </location>
</feature>
<feature type="domain" description="SPATA31" evidence="4">
    <location>
        <begin position="113"/>
        <end position="212"/>
    </location>
</feature>
<keyword evidence="3" id="KW-1133">Transmembrane helix</keyword>
<feature type="compositionally biased region" description="Basic and acidic residues" evidence="2">
    <location>
        <begin position="2147"/>
        <end position="2157"/>
    </location>
</feature>
<dbReference type="Pfam" id="PF14650">
    <property type="entry name" value="FAM75"/>
    <property type="match status" value="4"/>
</dbReference>
<dbReference type="EMBL" id="JAOTOJ010000002">
    <property type="protein sequence ID" value="KAK9408724.1"/>
    <property type="molecule type" value="Genomic_DNA"/>
</dbReference>
<feature type="region of interest" description="Disordered" evidence="2">
    <location>
        <begin position="1970"/>
        <end position="1998"/>
    </location>
</feature>
<feature type="compositionally biased region" description="Basic and acidic residues" evidence="2">
    <location>
        <begin position="1830"/>
        <end position="1841"/>
    </location>
</feature>
<reference evidence="5 6" key="1">
    <citation type="journal article" date="2024" name="Proc. Natl. Acad. Sci. U.S.A.">
        <title>The genetic regulatory architecture and epigenomic basis for age-related changes in rattlesnake venom.</title>
        <authorList>
            <person name="Hogan M.P."/>
            <person name="Holding M.L."/>
            <person name="Nystrom G.S."/>
            <person name="Colston T.J."/>
            <person name="Bartlett D.A."/>
            <person name="Mason A.J."/>
            <person name="Ellsworth S.A."/>
            <person name="Rautsaw R.M."/>
            <person name="Lawrence K.C."/>
            <person name="Strickland J.L."/>
            <person name="He B."/>
            <person name="Fraser P."/>
            <person name="Margres M.J."/>
            <person name="Gilbert D.M."/>
            <person name="Gibbs H.L."/>
            <person name="Parkinson C.L."/>
            <person name="Rokyta D.R."/>
        </authorList>
    </citation>
    <scope>NUCLEOTIDE SEQUENCE [LARGE SCALE GENOMIC DNA]</scope>
    <source>
        <strain evidence="5">DRR0105</strain>
    </source>
</reference>
<evidence type="ECO:0000313" key="6">
    <source>
        <dbReference type="Proteomes" id="UP001474421"/>
    </source>
</evidence>
<feature type="compositionally biased region" description="Polar residues" evidence="2">
    <location>
        <begin position="985"/>
        <end position="999"/>
    </location>
</feature>
<feature type="region of interest" description="Disordered" evidence="2">
    <location>
        <begin position="1655"/>
        <end position="1872"/>
    </location>
</feature>
<feature type="region of interest" description="Disordered" evidence="2">
    <location>
        <begin position="1066"/>
        <end position="1086"/>
    </location>
</feature>
<feature type="compositionally biased region" description="Acidic residues" evidence="2">
    <location>
        <begin position="1816"/>
        <end position="1829"/>
    </location>
</feature>
<dbReference type="InterPro" id="IPR039509">
    <property type="entry name" value="SPATA31"/>
</dbReference>
<feature type="region of interest" description="Disordered" evidence="2">
    <location>
        <begin position="1222"/>
        <end position="1257"/>
    </location>
</feature>
<feature type="domain" description="SPATA31" evidence="4">
    <location>
        <begin position="370"/>
        <end position="478"/>
    </location>
</feature>
<accession>A0AAW1C2F9</accession>
<keyword evidence="3" id="KW-0472">Membrane</keyword>
<feature type="region of interest" description="Disordered" evidence="2">
    <location>
        <begin position="208"/>
        <end position="246"/>
    </location>
</feature>
<dbReference type="Proteomes" id="UP001474421">
    <property type="component" value="Unassembled WGS sequence"/>
</dbReference>
<feature type="compositionally biased region" description="Polar residues" evidence="2">
    <location>
        <begin position="1781"/>
        <end position="1804"/>
    </location>
</feature>
<feature type="domain" description="SPATA31" evidence="4">
    <location>
        <begin position="893"/>
        <end position="993"/>
    </location>
</feature>
<feature type="compositionally biased region" description="Low complexity" evidence="2">
    <location>
        <begin position="1446"/>
        <end position="1455"/>
    </location>
</feature>